<reference evidence="1" key="1">
    <citation type="submission" date="2021-06" db="EMBL/GenBank/DDBJ databases">
        <authorList>
            <person name="Kallberg Y."/>
            <person name="Tangrot J."/>
            <person name="Rosling A."/>
        </authorList>
    </citation>
    <scope>NUCLEOTIDE SEQUENCE</scope>
    <source>
        <strain evidence="1">UK204</strain>
    </source>
</reference>
<dbReference type="OrthoDB" id="2379186at2759"/>
<name>A0A9N9HP28_9GLOM</name>
<accession>A0A9N9HP28</accession>
<sequence length="50" mass="5777">MFINPLSKAKCILTVENIEKAIKPYIRNLPRELPDNIPNDVSDISTYLKF</sequence>
<gene>
    <name evidence="1" type="ORF">FCALED_LOCUS13371</name>
</gene>
<comment type="caution">
    <text evidence="1">The sequence shown here is derived from an EMBL/GenBank/DDBJ whole genome shotgun (WGS) entry which is preliminary data.</text>
</comment>
<feature type="non-terminal residue" evidence="1">
    <location>
        <position position="50"/>
    </location>
</feature>
<dbReference type="EMBL" id="CAJVPQ010007636">
    <property type="protein sequence ID" value="CAG8698863.1"/>
    <property type="molecule type" value="Genomic_DNA"/>
</dbReference>
<evidence type="ECO:0000313" key="1">
    <source>
        <dbReference type="EMBL" id="CAG8698863.1"/>
    </source>
</evidence>
<organism evidence="1 2">
    <name type="scientific">Funneliformis caledonium</name>
    <dbReference type="NCBI Taxonomy" id="1117310"/>
    <lineage>
        <taxon>Eukaryota</taxon>
        <taxon>Fungi</taxon>
        <taxon>Fungi incertae sedis</taxon>
        <taxon>Mucoromycota</taxon>
        <taxon>Glomeromycotina</taxon>
        <taxon>Glomeromycetes</taxon>
        <taxon>Glomerales</taxon>
        <taxon>Glomeraceae</taxon>
        <taxon>Funneliformis</taxon>
    </lineage>
</organism>
<keyword evidence="2" id="KW-1185">Reference proteome</keyword>
<evidence type="ECO:0000313" key="2">
    <source>
        <dbReference type="Proteomes" id="UP000789570"/>
    </source>
</evidence>
<proteinExistence type="predicted"/>
<dbReference type="AlphaFoldDB" id="A0A9N9HP28"/>
<protein>
    <submittedName>
        <fullName evidence="1">9590_t:CDS:1</fullName>
    </submittedName>
</protein>
<dbReference type="Proteomes" id="UP000789570">
    <property type="component" value="Unassembled WGS sequence"/>
</dbReference>